<dbReference type="Pfam" id="PF13692">
    <property type="entry name" value="Glyco_trans_1_4"/>
    <property type="match status" value="1"/>
</dbReference>
<keyword evidence="2" id="KW-1185">Reference proteome</keyword>
<dbReference type="SUPFAM" id="SSF53756">
    <property type="entry name" value="UDP-Glycosyltransferase/glycogen phosphorylase"/>
    <property type="match status" value="1"/>
</dbReference>
<keyword evidence="1" id="KW-0808">Transferase</keyword>
<dbReference type="RefSeq" id="WP_138217467.1">
    <property type="nucleotide sequence ID" value="NZ_VAUO01000001.1"/>
</dbReference>
<sequence length="401" mass="44452">MPHLLVAALHWPEPQAYSAGRHLLQLLEHVRAEGWHVTFACPATPGIYKADLARLGIVEQRIAEDGSNLATQTADVVLFDRFDSEERFGRVLRQQLPNALCILFSWGLQSLRDARQQLLRRRLIEGLDPNDFHTLFSTPGPELYRQMARSPLSARELAALWRCDLTLVTSDAEMDLLINGFGVPDYLLHHCPPGVDALPSARPFAERADFVSLGNFGHPATLDALLWLRHNLWPMLRRRLPEAQLHVYGANLDARSQALHAPHEGLHIHGWVADVEAVMGSARVCLAPLRVGAGVKGQLLDALRCGTPSVTTPIGVEGMGGPHAWPGRVESTAEGLARAAVELYQDEPAWQHAQSACAPLLRLRFDPRRQRAALLGQVAHSLGQLDELRLFNFTGAMLRQR</sequence>
<proteinExistence type="predicted"/>
<dbReference type="Gene3D" id="3.40.50.2000">
    <property type="entry name" value="Glycogen Phosphorylase B"/>
    <property type="match status" value="1"/>
</dbReference>
<dbReference type="AlphaFoldDB" id="A0A5R8ZGD6"/>
<dbReference type="EMBL" id="VAUO01000001">
    <property type="protein sequence ID" value="TLP64828.1"/>
    <property type="molecule type" value="Genomic_DNA"/>
</dbReference>
<dbReference type="CDD" id="cd03801">
    <property type="entry name" value="GT4_PimA-like"/>
    <property type="match status" value="1"/>
</dbReference>
<gene>
    <name evidence="1" type="ORF">FEM01_01215</name>
</gene>
<evidence type="ECO:0000313" key="1">
    <source>
        <dbReference type="EMBL" id="TLP64828.1"/>
    </source>
</evidence>
<comment type="caution">
    <text evidence="1">The sequence shown here is derived from an EMBL/GenBank/DDBJ whole genome shotgun (WGS) entry which is preliminary data.</text>
</comment>
<accession>A0A5R8ZGD6</accession>
<dbReference type="Proteomes" id="UP000309819">
    <property type="component" value="Unassembled WGS sequence"/>
</dbReference>
<dbReference type="GO" id="GO:0016740">
    <property type="term" value="F:transferase activity"/>
    <property type="evidence" value="ECO:0007669"/>
    <property type="project" value="UniProtKB-KW"/>
</dbReference>
<reference evidence="1 2" key="1">
    <citation type="submission" date="2019-05" db="EMBL/GenBank/DDBJ databases">
        <title>Pseudomonas sp. SC006 isolated from lettuce that can produce HBGAs.</title>
        <authorList>
            <person name="Wang D."/>
            <person name="Liao N."/>
            <person name="Liu D."/>
            <person name="Zhang Z."/>
            <person name="Zou S."/>
        </authorList>
    </citation>
    <scope>NUCLEOTIDE SEQUENCE [LARGE SCALE GENOMIC DNA]</scope>
    <source>
        <strain evidence="1 2">SC006</strain>
    </source>
</reference>
<name>A0A5R8ZGD6_9PSED</name>
<evidence type="ECO:0000313" key="2">
    <source>
        <dbReference type="Proteomes" id="UP000309819"/>
    </source>
</evidence>
<protein>
    <submittedName>
        <fullName evidence="1">Glycosyltransferase family 4 protein</fullName>
    </submittedName>
</protein>
<organism evidence="1 2">
    <name type="scientific">Pseudomonas mosselii</name>
    <dbReference type="NCBI Taxonomy" id="78327"/>
    <lineage>
        <taxon>Bacteria</taxon>
        <taxon>Pseudomonadati</taxon>
        <taxon>Pseudomonadota</taxon>
        <taxon>Gammaproteobacteria</taxon>
        <taxon>Pseudomonadales</taxon>
        <taxon>Pseudomonadaceae</taxon>
        <taxon>Pseudomonas</taxon>
    </lineage>
</organism>
<dbReference type="OrthoDB" id="9807209at2"/>